<gene>
    <name evidence="3" type="ORF">KMZ29_05600</name>
</gene>
<feature type="region of interest" description="Disordered" evidence="1">
    <location>
        <begin position="91"/>
        <end position="121"/>
    </location>
</feature>
<evidence type="ECO:0000256" key="2">
    <source>
        <dbReference type="SAM" id="Phobius"/>
    </source>
</evidence>
<keyword evidence="2" id="KW-1133">Transmembrane helix</keyword>
<proteinExistence type="predicted"/>
<reference evidence="3" key="1">
    <citation type="submission" date="2021-06" db="EMBL/GenBank/DDBJ databases">
        <title>Bradyrhizobium sp. S2-20-1 Genome sequencing.</title>
        <authorList>
            <person name="Jin L."/>
        </authorList>
    </citation>
    <scope>NUCLEOTIDE SEQUENCE</scope>
    <source>
        <strain evidence="3">S2-20-1</strain>
    </source>
</reference>
<evidence type="ECO:0000256" key="1">
    <source>
        <dbReference type="SAM" id="MobiDB-lite"/>
    </source>
</evidence>
<dbReference type="EMBL" id="CP076134">
    <property type="protein sequence ID" value="QWG14165.1"/>
    <property type="molecule type" value="Genomic_DNA"/>
</dbReference>
<dbReference type="AlphaFoldDB" id="A0A975NG13"/>
<feature type="transmembrane region" description="Helical" evidence="2">
    <location>
        <begin position="64"/>
        <end position="87"/>
    </location>
</feature>
<evidence type="ECO:0000313" key="4">
    <source>
        <dbReference type="Proteomes" id="UP000680839"/>
    </source>
</evidence>
<feature type="transmembrane region" description="Helical" evidence="2">
    <location>
        <begin position="21"/>
        <end position="44"/>
    </location>
</feature>
<dbReference type="RefSeq" id="WP_215622802.1">
    <property type="nucleotide sequence ID" value="NZ_CP076134.1"/>
</dbReference>
<organism evidence="3 4">
    <name type="scientific">Bradyrhizobium sediminis</name>
    <dbReference type="NCBI Taxonomy" id="2840469"/>
    <lineage>
        <taxon>Bacteria</taxon>
        <taxon>Pseudomonadati</taxon>
        <taxon>Pseudomonadota</taxon>
        <taxon>Alphaproteobacteria</taxon>
        <taxon>Hyphomicrobiales</taxon>
        <taxon>Nitrobacteraceae</taxon>
        <taxon>Bradyrhizobium</taxon>
    </lineage>
</organism>
<keyword evidence="2" id="KW-0472">Membrane</keyword>
<accession>A0A975NG13</accession>
<name>A0A975NG13_9BRAD</name>
<dbReference type="Proteomes" id="UP000680839">
    <property type="component" value="Chromosome"/>
</dbReference>
<protein>
    <submittedName>
        <fullName evidence="3">Uncharacterized protein</fullName>
    </submittedName>
</protein>
<keyword evidence="2" id="KW-0812">Transmembrane</keyword>
<sequence>MRNDVRSKSTTRRLGFLRVPLFRLLAINLGIGIALAALLVGGLLALNPSGLRDLIFADSSPGTALGLLLFGFVVTFGSTAMGTAIMAMGQREVDDDKPPRGTPTLATQPIGRGVAPAGRPR</sequence>
<evidence type="ECO:0000313" key="3">
    <source>
        <dbReference type="EMBL" id="QWG14165.1"/>
    </source>
</evidence>